<feature type="region of interest" description="Disordered" evidence="1">
    <location>
        <begin position="83"/>
        <end position="114"/>
    </location>
</feature>
<dbReference type="OrthoDB" id="2436819at2759"/>
<accession>A0A9N9BW06</accession>
<reference evidence="2" key="1">
    <citation type="submission" date="2021-06" db="EMBL/GenBank/DDBJ databases">
        <authorList>
            <person name="Kallberg Y."/>
            <person name="Tangrot J."/>
            <person name="Rosling A."/>
        </authorList>
    </citation>
    <scope>NUCLEOTIDE SEQUENCE</scope>
    <source>
        <strain evidence="2">MA453B</strain>
    </source>
</reference>
<dbReference type="Gene3D" id="4.10.60.10">
    <property type="entry name" value="Zinc finger, CCHC-type"/>
    <property type="match status" value="1"/>
</dbReference>
<keyword evidence="3" id="KW-1185">Reference proteome</keyword>
<protein>
    <submittedName>
        <fullName evidence="2">4277_t:CDS:1</fullName>
    </submittedName>
</protein>
<organism evidence="2 3">
    <name type="scientific">Dentiscutata erythropus</name>
    <dbReference type="NCBI Taxonomy" id="1348616"/>
    <lineage>
        <taxon>Eukaryota</taxon>
        <taxon>Fungi</taxon>
        <taxon>Fungi incertae sedis</taxon>
        <taxon>Mucoromycota</taxon>
        <taxon>Glomeromycotina</taxon>
        <taxon>Glomeromycetes</taxon>
        <taxon>Diversisporales</taxon>
        <taxon>Gigasporaceae</taxon>
        <taxon>Dentiscutata</taxon>
    </lineage>
</organism>
<dbReference type="AlphaFoldDB" id="A0A9N9BW06"/>
<dbReference type="Proteomes" id="UP000789405">
    <property type="component" value="Unassembled WGS sequence"/>
</dbReference>
<evidence type="ECO:0000256" key="1">
    <source>
        <dbReference type="SAM" id="MobiDB-lite"/>
    </source>
</evidence>
<proteinExistence type="predicted"/>
<dbReference type="EMBL" id="CAJVPY010003046">
    <property type="protein sequence ID" value="CAG8579837.1"/>
    <property type="molecule type" value="Genomic_DNA"/>
</dbReference>
<name>A0A9N9BW06_9GLOM</name>
<evidence type="ECO:0000313" key="2">
    <source>
        <dbReference type="EMBL" id="CAG8579837.1"/>
    </source>
</evidence>
<evidence type="ECO:0000313" key="3">
    <source>
        <dbReference type="Proteomes" id="UP000789405"/>
    </source>
</evidence>
<sequence>MLPPPLVPYNTADELFQSVQQFANSQGYALVKKRTRKDRHDLLQPLLQNIKERYQEWPEHQQTAARETLNNMIDSPIMTLQNPQVVRTKGRPPGAPNNQQTNTTRREPSGFEFVEPRTKQCSICKQSGHNARTCLNRSSTE</sequence>
<feature type="compositionally biased region" description="Basic and acidic residues" evidence="1">
    <location>
        <begin position="104"/>
        <end position="114"/>
    </location>
</feature>
<comment type="caution">
    <text evidence="2">The sequence shown here is derived from an EMBL/GenBank/DDBJ whole genome shotgun (WGS) entry which is preliminary data.</text>
</comment>
<gene>
    <name evidence="2" type="ORF">DERYTH_LOCUS6632</name>
</gene>